<accession>A7VQE8</accession>
<name>A7VQE8_9FIRM</name>
<organism evidence="1 2">
    <name type="scientific">[Clostridium] leptum DSM 753</name>
    <dbReference type="NCBI Taxonomy" id="428125"/>
    <lineage>
        <taxon>Bacteria</taxon>
        <taxon>Bacillati</taxon>
        <taxon>Bacillota</taxon>
        <taxon>Clostridia</taxon>
        <taxon>Eubacteriales</taxon>
        <taxon>Oscillospiraceae</taxon>
        <taxon>Oscillospiraceae incertae sedis</taxon>
    </lineage>
</organism>
<dbReference type="NCBIfam" id="NF045478">
    <property type="entry name" value="XF1762_fam"/>
    <property type="match status" value="1"/>
</dbReference>
<dbReference type="AlphaFoldDB" id="A7VQE8"/>
<dbReference type="EMBL" id="ABCB02000015">
    <property type="protein sequence ID" value="EDO62359.1"/>
    <property type="molecule type" value="Genomic_DNA"/>
</dbReference>
<dbReference type="InterPro" id="IPR053780">
    <property type="entry name" value="Gp66-like"/>
</dbReference>
<evidence type="ECO:0000313" key="2">
    <source>
        <dbReference type="Proteomes" id="UP000003490"/>
    </source>
</evidence>
<gene>
    <name evidence="1" type="ORF">CLOLEP_00778</name>
</gene>
<reference evidence="1 2" key="2">
    <citation type="submission" date="2007-08" db="EMBL/GenBank/DDBJ databases">
        <authorList>
            <person name="Fulton L."/>
            <person name="Clifton S."/>
            <person name="Fulton B."/>
            <person name="Xu J."/>
            <person name="Minx P."/>
            <person name="Pepin K.H."/>
            <person name="Johnson M."/>
            <person name="Thiruvilangam P."/>
            <person name="Bhonagiri V."/>
            <person name="Nash W.E."/>
            <person name="Wang C."/>
            <person name="Mardis E.R."/>
            <person name="Wilson R.K."/>
        </authorList>
    </citation>
    <scope>NUCLEOTIDE SEQUENCE [LARGE SCALE GENOMIC DNA]</scope>
    <source>
        <strain evidence="1 2">DSM 753</strain>
    </source>
</reference>
<reference evidence="1 2" key="1">
    <citation type="submission" date="2007-08" db="EMBL/GenBank/DDBJ databases">
        <title>Draft genome sequence of Clostridium leptum (DSM 753).</title>
        <authorList>
            <person name="Sudarsanam P."/>
            <person name="Ley R."/>
            <person name="Guruge J."/>
            <person name="Turnbaugh P.J."/>
            <person name="Mahowald M."/>
            <person name="Liep D."/>
            <person name="Gordon J."/>
        </authorList>
    </citation>
    <scope>NUCLEOTIDE SEQUENCE [LARGE SCALE GENOMIC DNA]</scope>
    <source>
        <strain evidence="1 2">DSM 753</strain>
    </source>
</reference>
<dbReference type="HOGENOM" id="CLU_2971353_0_0_9"/>
<comment type="caution">
    <text evidence="1">The sequence shown here is derived from an EMBL/GenBank/DDBJ whole genome shotgun (WGS) entry which is preliminary data.</text>
</comment>
<evidence type="ECO:0000313" key="1">
    <source>
        <dbReference type="EMBL" id="EDO62359.1"/>
    </source>
</evidence>
<sequence>MGYQRVVTYSLASENGASLRASNFLCEGAAGGPSWTGQRRRDYYISPPEKKIRWSVYF</sequence>
<dbReference type="Proteomes" id="UP000003490">
    <property type="component" value="Unassembled WGS sequence"/>
</dbReference>
<protein>
    <submittedName>
        <fullName evidence="1">Uncharacterized protein</fullName>
    </submittedName>
</protein>
<proteinExistence type="predicted"/>